<accession>A0A0E3RDI8</accession>
<dbReference type="RefSeq" id="WP_152558022.1">
    <property type="nucleotide sequence ID" value="NZ_CP009511.1"/>
</dbReference>
<dbReference type="GeneID" id="42568997"/>
<sequence>MNLNELSSECVENHLNECFRFREDKSTVYKRYAAYDYCYNYFGDFYVNNRTKDIASSENMSTSCLQLGLFLATWGMYRNSALHNRSLKVYEVLIKRISEEKSLWEIDVEDYCKEDKTVNEEAFRAIVNFEEDVVKLFSDENYKIEPYKKRYFEEHSSLKHKPLNVTTTLATKIMMVVFGCVPAYDKYFTTTLKNKSLNKK</sequence>
<dbReference type="AlphaFoldDB" id="A0A0E3RDI8"/>
<dbReference type="PATRIC" id="fig|1434115.4.peg.2525"/>
<name>A0A0E3RDI8_METMZ</name>
<dbReference type="Proteomes" id="UP000033116">
    <property type="component" value="Chromosome"/>
</dbReference>
<dbReference type="EMBL" id="CP009511">
    <property type="protein sequence ID" value="AKB61955.1"/>
    <property type="molecule type" value="Genomic_DNA"/>
</dbReference>
<evidence type="ECO:0000313" key="2">
    <source>
        <dbReference type="Proteomes" id="UP000033116"/>
    </source>
</evidence>
<gene>
    <name evidence="1" type="ORF">MSMAP_1970</name>
</gene>
<protein>
    <submittedName>
        <fullName evidence="1">Uncharacterized protein</fullName>
    </submittedName>
</protein>
<dbReference type="HOGENOM" id="CLU_107030_0_0_2"/>
<proteinExistence type="predicted"/>
<evidence type="ECO:0000313" key="1">
    <source>
        <dbReference type="EMBL" id="AKB61955.1"/>
    </source>
</evidence>
<organism evidence="1 2">
    <name type="scientific">Methanosarcina mazei SarPi</name>
    <dbReference type="NCBI Taxonomy" id="1434115"/>
    <lineage>
        <taxon>Archaea</taxon>
        <taxon>Methanobacteriati</taxon>
        <taxon>Methanobacteriota</taxon>
        <taxon>Stenosarchaea group</taxon>
        <taxon>Methanomicrobia</taxon>
        <taxon>Methanosarcinales</taxon>
        <taxon>Methanosarcinaceae</taxon>
        <taxon>Methanosarcina</taxon>
    </lineage>
</organism>
<reference evidence="1 2" key="1">
    <citation type="submission" date="2014-07" db="EMBL/GenBank/DDBJ databases">
        <title>Methanogenic archaea and the global carbon cycle.</title>
        <authorList>
            <person name="Henriksen J.R."/>
            <person name="Luke J."/>
            <person name="Reinhart S."/>
            <person name="Benedict M.N."/>
            <person name="Youngblut N.D."/>
            <person name="Metcalf M.E."/>
            <person name="Whitaker R.J."/>
            <person name="Metcalf W.W."/>
        </authorList>
    </citation>
    <scope>NUCLEOTIDE SEQUENCE [LARGE SCALE GENOMIC DNA]</scope>
    <source>
        <strain evidence="1 2">SarPi</strain>
    </source>
</reference>